<comment type="caution">
    <text evidence="1">The sequence shown here is derived from an EMBL/GenBank/DDBJ whole genome shotgun (WGS) entry which is preliminary data.</text>
</comment>
<evidence type="ECO:0000313" key="2">
    <source>
        <dbReference type="Proteomes" id="UP001596161"/>
    </source>
</evidence>
<keyword evidence="2" id="KW-1185">Reference proteome</keyword>
<accession>A0ABW0EC96</accession>
<dbReference type="EMBL" id="JBHSKT010000007">
    <property type="protein sequence ID" value="MFC5271507.1"/>
    <property type="molecule type" value="Genomic_DNA"/>
</dbReference>
<organism evidence="1 2">
    <name type="scientific">Adhaeribacter terreus</name>
    <dbReference type="NCBI Taxonomy" id="529703"/>
    <lineage>
        <taxon>Bacteria</taxon>
        <taxon>Pseudomonadati</taxon>
        <taxon>Bacteroidota</taxon>
        <taxon>Cytophagia</taxon>
        <taxon>Cytophagales</taxon>
        <taxon>Hymenobacteraceae</taxon>
        <taxon>Adhaeribacter</taxon>
    </lineage>
</organism>
<reference evidence="2" key="1">
    <citation type="journal article" date="2019" name="Int. J. Syst. Evol. Microbiol.">
        <title>The Global Catalogue of Microorganisms (GCM) 10K type strain sequencing project: providing services to taxonomists for standard genome sequencing and annotation.</title>
        <authorList>
            <consortium name="The Broad Institute Genomics Platform"/>
            <consortium name="The Broad Institute Genome Sequencing Center for Infectious Disease"/>
            <person name="Wu L."/>
            <person name="Ma J."/>
        </authorList>
    </citation>
    <scope>NUCLEOTIDE SEQUENCE [LARGE SCALE GENOMIC DNA]</scope>
    <source>
        <strain evidence="2">KACC 12602</strain>
    </source>
</reference>
<gene>
    <name evidence="1" type="ORF">ACFPIB_12855</name>
</gene>
<evidence type="ECO:0008006" key="3">
    <source>
        <dbReference type="Google" id="ProtNLM"/>
    </source>
</evidence>
<protein>
    <recommendedName>
        <fullName evidence="3">Lipocalin-like domain-containing protein</fullName>
    </recommendedName>
</protein>
<sequence length="126" mass="14966">MSYIKLDDVNEEHLLGTWRVKNRMFNASSASHCFIAFQCIRFLKNNIFTAQNGTKRRGHWEMKREQEMIYNPQVMFHLSKNERVNSIITNLMTMDETHTKLILYFDSGFELVLEKDANVNNCRKTK</sequence>
<evidence type="ECO:0000313" key="1">
    <source>
        <dbReference type="EMBL" id="MFC5271507.1"/>
    </source>
</evidence>
<dbReference type="Proteomes" id="UP001596161">
    <property type="component" value="Unassembled WGS sequence"/>
</dbReference>
<proteinExistence type="predicted"/>
<name>A0ABW0EC96_9BACT</name>
<dbReference type="RefSeq" id="WP_378017866.1">
    <property type="nucleotide sequence ID" value="NZ_JBHSKT010000007.1"/>
</dbReference>